<dbReference type="InterPro" id="IPR002052">
    <property type="entry name" value="DNA_methylase_N6_adenine_CS"/>
</dbReference>
<dbReference type="InterPro" id="IPR029063">
    <property type="entry name" value="SAM-dependent_MTases_sf"/>
</dbReference>
<dbReference type="Gene3D" id="1.20.1260.30">
    <property type="match status" value="1"/>
</dbReference>
<comment type="similarity">
    <text evidence="1">Belongs to the N(4)/N(6)-methyltransferase family.</text>
</comment>
<evidence type="ECO:0000256" key="8">
    <source>
        <dbReference type="SAM" id="Coils"/>
    </source>
</evidence>
<keyword evidence="5" id="KW-0949">S-adenosyl-L-methionine</keyword>
<dbReference type="InterPro" id="IPR003356">
    <property type="entry name" value="DNA_methylase_A-5"/>
</dbReference>
<dbReference type="SUPFAM" id="SSF53335">
    <property type="entry name" value="S-adenosyl-L-methionine-dependent methyltransferases"/>
    <property type="match status" value="1"/>
</dbReference>
<organism evidence="11 12">
    <name type="scientific">Ideonella azotifigens</name>
    <dbReference type="NCBI Taxonomy" id="513160"/>
    <lineage>
        <taxon>Bacteria</taxon>
        <taxon>Pseudomonadati</taxon>
        <taxon>Pseudomonadota</taxon>
        <taxon>Betaproteobacteria</taxon>
        <taxon>Burkholderiales</taxon>
        <taxon>Sphaerotilaceae</taxon>
        <taxon>Ideonella</taxon>
    </lineage>
</organism>
<feature type="domain" description="N6 adenine-specific DNA methyltransferase N-terminal" evidence="10">
    <location>
        <begin position="18"/>
        <end position="151"/>
    </location>
</feature>
<dbReference type="PANTHER" id="PTHR42933:SF3">
    <property type="entry name" value="TYPE I RESTRICTION ENZYME MJAVIII METHYLASE SUBUNIT"/>
    <property type="match status" value="1"/>
</dbReference>
<dbReference type="Pfam" id="PF12161">
    <property type="entry name" value="HsdM_N"/>
    <property type="match status" value="1"/>
</dbReference>
<gene>
    <name evidence="11" type="ORF">GCM10009107_52050</name>
</gene>
<evidence type="ECO:0000256" key="1">
    <source>
        <dbReference type="ARBA" id="ARBA00006594"/>
    </source>
</evidence>
<keyword evidence="3" id="KW-0489">Methyltransferase</keyword>
<evidence type="ECO:0000256" key="2">
    <source>
        <dbReference type="ARBA" id="ARBA00011900"/>
    </source>
</evidence>
<comment type="catalytic activity">
    <reaction evidence="7">
        <text>a 2'-deoxyadenosine in DNA + S-adenosyl-L-methionine = an N(6)-methyl-2'-deoxyadenosine in DNA + S-adenosyl-L-homocysteine + H(+)</text>
        <dbReference type="Rhea" id="RHEA:15197"/>
        <dbReference type="Rhea" id="RHEA-COMP:12418"/>
        <dbReference type="Rhea" id="RHEA-COMP:12419"/>
        <dbReference type="ChEBI" id="CHEBI:15378"/>
        <dbReference type="ChEBI" id="CHEBI:57856"/>
        <dbReference type="ChEBI" id="CHEBI:59789"/>
        <dbReference type="ChEBI" id="CHEBI:90615"/>
        <dbReference type="ChEBI" id="CHEBI:90616"/>
        <dbReference type="EC" id="2.1.1.72"/>
    </reaction>
</comment>
<reference evidence="11 12" key="1">
    <citation type="journal article" date="2019" name="Int. J. Syst. Evol. Microbiol.">
        <title>The Global Catalogue of Microorganisms (GCM) 10K type strain sequencing project: providing services to taxonomists for standard genome sequencing and annotation.</title>
        <authorList>
            <consortium name="The Broad Institute Genomics Platform"/>
            <consortium name="The Broad Institute Genome Sequencing Center for Infectious Disease"/>
            <person name="Wu L."/>
            <person name="Ma J."/>
        </authorList>
    </citation>
    <scope>NUCLEOTIDE SEQUENCE [LARGE SCALE GENOMIC DNA]</scope>
    <source>
        <strain evidence="11 12">JCM 15503</strain>
    </source>
</reference>
<feature type="coiled-coil region" evidence="8">
    <location>
        <begin position="496"/>
        <end position="530"/>
    </location>
</feature>
<sequence length="534" mass="60066">MNNKTNTPSAPVSQDAINAAVWAACDTFRGTVDPSIYKDFVLTTLFLKFVSDVWLDHYDTYKKQYGDQSELITEMLKSERFVLPASANFYALHNQRHTPGNGERIDKALHAIEEANISKLRDVFQDISFNSNKLGDEQQKNDILRHLLEDFAKPELDLSPSRVGQLDVIGNAYEFLIKNFASTSGKKAGEFYTPPEVSALMARLMAPQEGDEICDPTCGSGSLLMKCGRLIRENTGSRKYALYGQEAIGSTWALAKMNMFLHGEDNHRIEWGDTIRNPKLLEGDVPGYDFFAAVRGEKKKPSPATAPKLQLLKHFDIVVANPPFSLEKWGFEGADADRFSRFRRGVPPRTKGDYAFILHMIETMKPGTGRMAVVVPHGVLFRGAAEGRIRQKLIEENLLDIVIGLPEKLFYGTGIPAAVLVFRKNKADDKVLFIDASRDFEAGKNQNMLREADLQRILATAFTRQAVDKYAYLATPAEIAENDFNLNIPRYVDTFEEEAEIDLMAVRREREQLKAELASLEAQMAVYLKELGYE</sequence>
<evidence type="ECO:0000313" key="11">
    <source>
        <dbReference type="EMBL" id="GAA0765139.1"/>
    </source>
</evidence>
<evidence type="ECO:0000256" key="7">
    <source>
        <dbReference type="ARBA" id="ARBA00047942"/>
    </source>
</evidence>
<comment type="caution">
    <text evidence="11">The sequence shown here is derived from an EMBL/GenBank/DDBJ whole genome shotgun (WGS) entry which is preliminary data.</text>
</comment>
<dbReference type="PANTHER" id="PTHR42933">
    <property type="entry name" value="SLR6095 PROTEIN"/>
    <property type="match status" value="1"/>
</dbReference>
<evidence type="ECO:0000256" key="5">
    <source>
        <dbReference type="ARBA" id="ARBA00022691"/>
    </source>
</evidence>
<evidence type="ECO:0000259" key="9">
    <source>
        <dbReference type="Pfam" id="PF02384"/>
    </source>
</evidence>
<name>A0ABN1KFH1_9BURK</name>
<evidence type="ECO:0000256" key="6">
    <source>
        <dbReference type="ARBA" id="ARBA00022747"/>
    </source>
</evidence>
<dbReference type="Pfam" id="PF02384">
    <property type="entry name" value="N6_Mtase"/>
    <property type="match status" value="1"/>
</dbReference>
<dbReference type="InterPro" id="IPR038333">
    <property type="entry name" value="T1MK-like_N_sf"/>
</dbReference>
<evidence type="ECO:0000256" key="4">
    <source>
        <dbReference type="ARBA" id="ARBA00022679"/>
    </source>
</evidence>
<evidence type="ECO:0000256" key="3">
    <source>
        <dbReference type="ARBA" id="ARBA00022603"/>
    </source>
</evidence>
<dbReference type="EC" id="2.1.1.72" evidence="2"/>
<keyword evidence="8" id="KW-0175">Coiled coil</keyword>
<keyword evidence="4" id="KW-0808">Transferase</keyword>
<proteinExistence type="inferred from homology"/>
<evidence type="ECO:0000259" key="10">
    <source>
        <dbReference type="Pfam" id="PF12161"/>
    </source>
</evidence>
<dbReference type="Gene3D" id="3.40.50.150">
    <property type="entry name" value="Vaccinia Virus protein VP39"/>
    <property type="match status" value="1"/>
</dbReference>
<dbReference type="PRINTS" id="PR00507">
    <property type="entry name" value="N12N6MTFRASE"/>
</dbReference>
<protein>
    <recommendedName>
        <fullName evidence="2">site-specific DNA-methyltransferase (adenine-specific)</fullName>
        <ecNumber evidence="2">2.1.1.72</ecNumber>
    </recommendedName>
</protein>
<dbReference type="InterPro" id="IPR022749">
    <property type="entry name" value="D12N6_MeTrfase_N"/>
</dbReference>
<dbReference type="EMBL" id="BAAAEW010000042">
    <property type="protein sequence ID" value="GAA0765139.1"/>
    <property type="molecule type" value="Genomic_DNA"/>
</dbReference>
<dbReference type="Proteomes" id="UP001500279">
    <property type="component" value="Unassembled WGS sequence"/>
</dbReference>
<dbReference type="PROSITE" id="PS00092">
    <property type="entry name" value="N6_MTASE"/>
    <property type="match status" value="1"/>
</dbReference>
<keyword evidence="6" id="KW-0680">Restriction system</keyword>
<evidence type="ECO:0000313" key="12">
    <source>
        <dbReference type="Proteomes" id="UP001500279"/>
    </source>
</evidence>
<dbReference type="RefSeq" id="WP_141285178.1">
    <property type="nucleotide sequence ID" value="NZ_BAAAEW010000042.1"/>
</dbReference>
<keyword evidence="12" id="KW-1185">Reference proteome</keyword>
<feature type="domain" description="DNA methylase adenine-specific" evidence="9">
    <location>
        <begin position="166"/>
        <end position="498"/>
    </location>
</feature>
<accession>A0ABN1KFH1</accession>
<dbReference type="InterPro" id="IPR051537">
    <property type="entry name" value="DNA_Adenine_Mtase"/>
</dbReference>